<dbReference type="AlphaFoldDB" id="A0AAU2VWT1"/>
<dbReference type="InterPro" id="IPR005152">
    <property type="entry name" value="Lipase_secreted"/>
</dbReference>
<dbReference type="PIRSF" id="PIRSF029171">
    <property type="entry name" value="Esterase_LipA"/>
    <property type="match status" value="1"/>
</dbReference>
<dbReference type="Gene3D" id="1.10.260.160">
    <property type="match status" value="1"/>
</dbReference>
<dbReference type="PANTHER" id="PTHR34853">
    <property type="match status" value="1"/>
</dbReference>
<feature type="chain" id="PRO_5043513809" evidence="1">
    <location>
        <begin position="39"/>
        <end position="427"/>
    </location>
</feature>
<protein>
    <submittedName>
        <fullName evidence="2">Alpha/beta hydrolase</fullName>
    </submittedName>
</protein>
<dbReference type="GO" id="GO:0016042">
    <property type="term" value="P:lipid catabolic process"/>
    <property type="evidence" value="ECO:0007669"/>
    <property type="project" value="InterPro"/>
</dbReference>
<dbReference type="GO" id="GO:0004806">
    <property type="term" value="F:triacylglycerol lipase activity"/>
    <property type="evidence" value="ECO:0007669"/>
    <property type="project" value="InterPro"/>
</dbReference>
<accession>A0AAU2VWT1</accession>
<evidence type="ECO:0000256" key="1">
    <source>
        <dbReference type="SAM" id="SignalP"/>
    </source>
</evidence>
<keyword evidence="2" id="KW-0378">Hydrolase</keyword>
<dbReference type="PANTHER" id="PTHR34853:SF1">
    <property type="entry name" value="LIPASE 5"/>
    <property type="match status" value="1"/>
</dbReference>
<sequence length="427" mass="45665">MGMENNASNSARTTTTRRILAAATVVVLAALGTVPATAAGHQAPGRPASAPVTQRHEARGELVALTPVARVGRDGVADFLATAGMDTGTVRHGVRAYRLTYRTITPQGAPTTATGLFVLPEGGAHRLDLVSDTHGTMAHRDYAPSVTEDSGRYAAYLQASAGRAVAAPDYLGLGKGPGFHPYMDTRSAVTVSLDMLRASHTAAQRLGRPLTGDVYASGFSQGGQVAMALGKALESGGDRRFTLRALAPVSGPYDLEHAETPALFDGRINSTSALFYMTYFLTAQNRLHPLWKDPSEAFRQPYAGIVDGLFDTNHFEEEIIPALPATLKELLTDDYYRRLQHPTGALLKALRAQDGNCAWKPDVPVRLYSSSGDTDVPIANARDCAADLARRGVKAPVIDQGSTTHTETYLKSGPQIVRWFDAESARH</sequence>
<reference evidence="2" key="1">
    <citation type="submission" date="2022-10" db="EMBL/GenBank/DDBJ databases">
        <title>The complete genomes of actinobacterial strains from the NBC collection.</title>
        <authorList>
            <person name="Joergensen T.S."/>
            <person name="Alvarez Arevalo M."/>
            <person name="Sterndorff E.B."/>
            <person name="Faurdal D."/>
            <person name="Vuksanovic O."/>
            <person name="Mourched A.-S."/>
            <person name="Charusanti P."/>
            <person name="Shaw S."/>
            <person name="Blin K."/>
            <person name="Weber T."/>
        </authorList>
    </citation>
    <scope>NUCLEOTIDE SEQUENCE</scope>
    <source>
        <strain evidence="2">NBC_00008</strain>
    </source>
</reference>
<dbReference type="EMBL" id="CP108313">
    <property type="protein sequence ID" value="WTW71814.1"/>
    <property type="molecule type" value="Genomic_DNA"/>
</dbReference>
<dbReference type="Gene3D" id="3.40.50.1820">
    <property type="entry name" value="alpha/beta hydrolase"/>
    <property type="match status" value="1"/>
</dbReference>
<keyword evidence="1" id="KW-0732">Signal</keyword>
<proteinExistence type="predicted"/>
<dbReference type="SUPFAM" id="SSF53474">
    <property type="entry name" value="alpha/beta-Hydrolases"/>
    <property type="match status" value="1"/>
</dbReference>
<feature type="signal peptide" evidence="1">
    <location>
        <begin position="1"/>
        <end position="38"/>
    </location>
</feature>
<gene>
    <name evidence="2" type="ORF">OG398_27930</name>
</gene>
<name>A0AAU2VWT1_9ACTN</name>
<evidence type="ECO:0000313" key="2">
    <source>
        <dbReference type="EMBL" id="WTW71814.1"/>
    </source>
</evidence>
<dbReference type="InterPro" id="IPR029058">
    <property type="entry name" value="AB_hydrolase_fold"/>
</dbReference>
<organism evidence="2">
    <name type="scientific">Streptomyces sp. NBC_00008</name>
    <dbReference type="NCBI Taxonomy" id="2903610"/>
    <lineage>
        <taxon>Bacteria</taxon>
        <taxon>Bacillati</taxon>
        <taxon>Actinomycetota</taxon>
        <taxon>Actinomycetes</taxon>
        <taxon>Kitasatosporales</taxon>
        <taxon>Streptomycetaceae</taxon>
        <taxon>Streptomyces</taxon>
    </lineage>
</organism>